<feature type="coiled-coil region" evidence="10">
    <location>
        <begin position="181"/>
        <end position="208"/>
    </location>
</feature>
<dbReference type="PANTHER" id="PTHR30386">
    <property type="entry name" value="MEMBRANE FUSION SUBUNIT OF EMRAB-TOLC MULTIDRUG EFFLUX PUMP"/>
    <property type="match status" value="1"/>
</dbReference>
<name>A0ABQ4NQD5_9RHOB</name>
<keyword evidence="5 9" id="KW-0997">Cell inner membrane</keyword>
<feature type="domain" description="AprE-like beta-barrel" evidence="12">
    <location>
        <begin position="345"/>
        <end position="434"/>
    </location>
</feature>
<dbReference type="RefSeq" id="WP_220750114.1">
    <property type="nucleotide sequence ID" value="NZ_BPFH01000007.1"/>
</dbReference>
<evidence type="ECO:0000256" key="2">
    <source>
        <dbReference type="ARBA" id="ARBA00009477"/>
    </source>
</evidence>
<evidence type="ECO:0000259" key="12">
    <source>
        <dbReference type="Pfam" id="PF26002"/>
    </source>
</evidence>
<evidence type="ECO:0000256" key="9">
    <source>
        <dbReference type="RuleBase" id="RU365093"/>
    </source>
</evidence>
<dbReference type="Proteomes" id="UP000786693">
    <property type="component" value="Unassembled WGS sequence"/>
</dbReference>
<keyword evidence="8 9" id="KW-0472">Membrane</keyword>
<feature type="transmembrane region" description="Helical" evidence="9">
    <location>
        <begin position="31"/>
        <end position="53"/>
    </location>
</feature>
<dbReference type="Pfam" id="PF25994">
    <property type="entry name" value="HH_AprE"/>
    <property type="match status" value="1"/>
</dbReference>
<keyword evidence="10" id="KW-0175">Coiled coil</keyword>
<organism evidence="13 14">
    <name type="scientific">Jannaschia pagri</name>
    <dbReference type="NCBI Taxonomy" id="2829797"/>
    <lineage>
        <taxon>Bacteria</taxon>
        <taxon>Pseudomonadati</taxon>
        <taxon>Pseudomonadota</taxon>
        <taxon>Alphaproteobacteria</taxon>
        <taxon>Rhodobacterales</taxon>
        <taxon>Roseobacteraceae</taxon>
        <taxon>Jannaschia</taxon>
    </lineage>
</organism>
<dbReference type="NCBIfam" id="TIGR01843">
    <property type="entry name" value="type_I_hlyD"/>
    <property type="match status" value="1"/>
</dbReference>
<proteinExistence type="inferred from homology"/>
<evidence type="ECO:0000256" key="6">
    <source>
        <dbReference type="ARBA" id="ARBA00022692"/>
    </source>
</evidence>
<keyword evidence="14" id="KW-1185">Reference proteome</keyword>
<protein>
    <recommendedName>
        <fullName evidence="9">Membrane fusion protein (MFP) family protein</fullName>
    </recommendedName>
</protein>
<evidence type="ECO:0000313" key="14">
    <source>
        <dbReference type="Proteomes" id="UP000786693"/>
    </source>
</evidence>
<dbReference type="InterPro" id="IPR010129">
    <property type="entry name" value="T1SS_HlyD"/>
</dbReference>
<evidence type="ECO:0000256" key="1">
    <source>
        <dbReference type="ARBA" id="ARBA00004377"/>
    </source>
</evidence>
<gene>
    <name evidence="13" type="ORF">JANAI62_32340</name>
</gene>
<dbReference type="EMBL" id="BPFH01000007">
    <property type="protein sequence ID" value="GIT96611.1"/>
    <property type="molecule type" value="Genomic_DNA"/>
</dbReference>
<keyword evidence="4 9" id="KW-1003">Cell membrane</keyword>
<feature type="domain" description="AprE-like long alpha-helical hairpin" evidence="11">
    <location>
        <begin position="113"/>
        <end position="302"/>
    </location>
</feature>
<evidence type="ECO:0000256" key="7">
    <source>
        <dbReference type="ARBA" id="ARBA00022989"/>
    </source>
</evidence>
<evidence type="ECO:0000313" key="13">
    <source>
        <dbReference type="EMBL" id="GIT96611.1"/>
    </source>
</evidence>
<evidence type="ECO:0000256" key="8">
    <source>
        <dbReference type="ARBA" id="ARBA00023136"/>
    </source>
</evidence>
<sequence length="456" mass="49321">MTTALTPARNTGVLRLEEYNRVPAKASGASIAGFVTFGLLAVVGFLGGGAYWATASKLDGAVVAQANFVVEGNRKTVEHLDGGIVSNILVSNGDLVEAGQTLLELDSTDLGVDLDVIESQLSDLSVRRARLMAQLQDAETFDQASVAQMMRVDLDPATWTTAFATQKLLFDAERRSRDAEEALTEQRIANLEDQVSGLQSQRASNMRQLEITRQELANLQSLLDRGLIAVARVNSRRVEVERLIGVDAALLTQEAQARNQISELHLASIGTRTLREEAASSELAQIDASLATLEPQYLGASERLKRVAITAPVSGRVVEMTVFTAGGVVRPGAPILDIVPIDQPLVVEARVNTADIEKLYIGQSTRVRLSAFDQGDVPEAEGRIIDISADSLEDERTGDHYYTARVKLNDAQPQDVAALDLVPGMPADLFVNTGERTALSYLTQPLSDRLARTFIE</sequence>
<keyword evidence="3 9" id="KW-0813">Transport</keyword>
<keyword evidence="7 9" id="KW-1133">Transmembrane helix</keyword>
<accession>A0ABQ4NQD5</accession>
<reference evidence="13 14" key="1">
    <citation type="submission" date="2021-05" db="EMBL/GenBank/DDBJ databases">
        <title>Bacteria Genome sequencing.</title>
        <authorList>
            <person name="Takabe Y."/>
            <person name="Nakajima Y."/>
            <person name="Suzuki S."/>
            <person name="Shiozaki T."/>
        </authorList>
    </citation>
    <scope>NUCLEOTIDE SEQUENCE [LARGE SCALE GENOMIC DNA]</scope>
    <source>
        <strain evidence="13 14">AI_62</strain>
    </source>
</reference>
<evidence type="ECO:0000256" key="4">
    <source>
        <dbReference type="ARBA" id="ARBA00022475"/>
    </source>
</evidence>
<dbReference type="Gene3D" id="2.40.30.170">
    <property type="match status" value="1"/>
</dbReference>
<dbReference type="InterPro" id="IPR058781">
    <property type="entry name" value="HH_AprE-like"/>
</dbReference>
<comment type="subcellular location">
    <subcellularLocation>
        <location evidence="1 9">Cell inner membrane</location>
        <topology evidence="1 9">Single-pass membrane protein</topology>
    </subcellularLocation>
</comment>
<dbReference type="Pfam" id="PF26002">
    <property type="entry name" value="Beta-barrel_AprE"/>
    <property type="match status" value="1"/>
</dbReference>
<evidence type="ECO:0000256" key="5">
    <source>
        <dbReference type="ARBA" id="ARBA00022519"/>
    </source>
</evidence>
<dbReference type="InterPro" id="IPR050739">
    <property type="entry name" value="MFP"/>
</dbReference>
<keyword evidence="6 9" id="KW-0812">Transmembrane</keyword>
<dbReference type="PRINTS" id="PR01490">
    <property type="entry name" value="RTXTOXIND"/>
</dbReference>
<comment type="similarity">
    <text evidence="2 9">Belongs to the membrane fusion protein (MFP) (TC 8.A.1) family.</text>
</comment>
<dbReference type="Gene3D" id="2.40.50.100">
    <property type="match status" value="1"/>
</dbReference>
<comment type="caution">
    <text evidence="13">The sequence shown here is derived from an EMBL/GenBank/DDBJ whole genome shotgun (WGS) entry which is preliminary data.</text>
</comment>
<evidence type="ECO:0000259" key="11">
    <source>
        <dbReference type="Pfam" id="PF25994"/>
    </source>
</evidence>
<evidence type="ECO:0000256" key="3">
    <source>
        <dbReference type="ARBA" id="ARBA00022448"/>
    </source>
</evidence>
<evidence type="ECO:0000256" key="10">
    <source>
        <dbReference type="SAM" id="Coils"/>
    </source>
</evidence>
<dbReference type="PANTHER" id="PTHR30386:SF17">
    <property type="entry name" value="ALKALINE PROTEASE SECRETION PROTEIN APRE"/>
    <property type="match status" value="1"/>
</dbReference>
<dbReference type="InterPro" id="IPR058982">
    <property type="entry name" value="Beta-barrel_AprE"/>
</dbReference>